<dbReference type="InterPro" id="IPR037523">
    <property type="entry name" value="VOC_core"/>
</dbReference>
<reference evidence="2" key="1">
    <citation type="submission" date="2016-01" db="EMBL/GenBank/DDBJ databases">
        <authorList>
            <person name="Peeters C."/>
        </authorList>
    </citation>
    <scope>NUCLEOTIDE SEQUENCE [LARGE SCALE GENOMIC DNA]</scope>
    <source>
        <strain evidence="2">LMG 22940</strain>
    </source>
</reference>
<dbReference type="InterPro" id="IPR004360">
    <property type="entry name" value="Glyas_Fos-R_dOase_dom"/>
</dbReference>
<comment type="caution">
    <text evidence="2">The sequence shown here is derived from an EMBL/GenBank/DDBJ whole genome shotgun (WGS) entry which is preliminary data.</text>
</comment>
<dbReference type="InterPro" id="IPR029068">
    <property type="entry name" value="Glyas_Bleomycin-R_OHBP_Dase"/>
</dbReference>
<evidence type="ECO:0000313" key="3">
    <source>
        <dbReference type="Proteomes" id="UP000054770"/>
    </source>
</evidence>
<dbReference type="GO" id="GO:0051213">
    <property type="term" value="F:dioxygenase activity"/>
    <property type="evidence" value="ECO:0007669"/>
    <property type="project" value="UniProtKB-KW"/>
</dbReference>
<dbReference type="EMBL" id="FCON02000006">
    <property type="protein sequence ID" value="SAL21618.1"/>
    <property type="molecule type" value="Genomic_DNA"/>
</dbReference>
<dbReference type="AlphaFoldDB" id="A0A158FP28"/>
<evidence type="ECO:0000259" key="1">
    <source>
        <dbReference type="PROSITE" id="PS51819"/>
    </source>
</evidence>
<dbReference type="SUPFAM" id="SSF54593">
    <property type="entry name" value="Glyoxalase/Bleomycin resistance protein/Dihydroxybiphenyl dioxygenase"/>
    <property type="match status" value="1"/>
</dbReference>
<dbReference type="PROSITE" id="PS51819">
    <property type="entry name" value="VOC"/>
    <property type="match status" value="1"/>
</dbReference>
<protein>
    <submittedName>
        <fullName evidence="2">Glyoxalase/bleomycin resistance protein/dioxygenase</fullName>
    </submittedName>
</protein>
<proteinExistence type="predicted"/>
<dbReference type="PANTHER" id="PTHR46142:SF3">
    <property type="entry name" value="F18B13.24 PROTEIN"/>
    <property type="match status" value="1"/>
</dbReference>
<organism evidence="2 3">
    <name type="scientific">Caballeronia choica</name>
    <dbReference type="NCBI Taxonomy" id="326476"/>
    <lineage>
        <taxon>Bacteria</taxon>
        <taxon>Pseudomonadati</taxon>
        <taxon>Pseudomonadota</taxon>
        <taxon>Betaproteobacteria</taxon>
        <taxon>Burkholderiales</taxon>
        <taxon>Burkholderiaceae</taxon>
        <taxon>Caballeronia</taxon>
    </lineage>
</organism>
<dbReference type="OrthoDB" id="8562712at2"/>
<dbReference type="RefSeq" id="WP_087643089.1">
    <property type="nucleotide sequence ID" value="NZ_FCON02000006.1"/>
</dbReference>
<keyword evidence="3" id="KW-1185">Reference proteome</keyword>
<accession>A0A158FP28</accession>
<gene>
    <name evidence="2" type="ORF">AWB68_00834</name>
</gene>
<dbReference type="Proteomes" id="UP000054770">
    <property type="component" value="Unassembled WGS sequence"/>
</dbReference>
<dbReference type="PANTHER" id="PTHR46142">
    <property type="match status" value="1"/>
</dbReference>
<dbReference type="Pfam" id="PF00903">
    <property type="entry name" value="Glyoxalase"/>
    <property type="match status" value="1"/>
</dbReference>
<feature type="domain" description="VOC" evidence="1">
    <location>
        <begin position="5"/>
        <end position="132"/>
    </location>
</feature>
<sequence length="163" mass="17921">MSILQLDHFTLRTAKVEETAAFFRDAIGMTEGWRPGFRFPGRWMYAGDRPLVHIANIEADNAEMAAYLGDRAVSPGGGSLDHVSMRCVGLADYQKRLGALGLPFQERVVPELSEHQLFVEDPNGIKIELLFPYSPDNKIVGDNLGRMDVQHAASPLPSPASQG</sequence>
<evidence type="ECO:0000313" key="2">
    <source>
        <dbReference type="EMBL" id="SAL21618.1"/>
    </source>
</evidence>
<dbReference type="Gene3D" id="3.10.180.10">
    <property type="entry name" value="2,3-Dihydroxybiphenyl 1,2-Dioxygenase, domain 1"/>
    <property type="match status" value="1"/>
</dbReference>
<name>A0A158FP28_9BURK</name>